<dbReference type="UniPathway" id="UPA00124"/>
<evidence type="ECO:0000259" key="3">
    <source>
        <dbReference type="Pfam" id="PF04321"/>
    </source>
</evidence>
<dbReference type="InterPro" id="IPR029903">
    <property type="entry name" value="RmlD-like-bd"/>
</dbReference>
<keyword evidence="2" id="KW-0521">NADP</keyword>
<evidence type="ECO:0000313" key="5">
    <source>
        <dbReference type="Proteomes" id="UP000665020"/>
    </source>
</evidence>
<dbReference type="SUPFAM" id="SSF51735">
    <property type="entry name" value="NAD(P)-binding Rossmann-fold domains"/>
    <property type="match status" value="1"/>
</dbReference>
<proteinExistence type="inferred from homology"/>
<comment type="similarity">
    <text evidence="1 2">Belongs to the dTDP-4-dehydrorhamnose reductase family.</text>
</comment>
<dbReference type="GO" id="GO:0008831">
    <property type="term" value="F:dTDP-4-dehydrorhamnose reductase activity"/>
    <property type="evidence" value="ECO:0007669"/>
    <property type="project" value="UniProtKB-EC"/>
</dbReference>
<evidence type="ECO:0000256" key="2">
    <source>
        <dbReference type="RuleBase" id="RU364082"/>
    </source>
</evidence>
<organism evidence="4 5">
    <name type="scientific">Iocasia fonsfrigidae</name>
    <dbReference type="NCBI Taxonomy" id="2682810"/>
    <lineage>
        <taxon>Bacteria</taxon>
        <taxon>Bacillati</taxon>
        <taxon>Bacillota</taxon>
        <taxon>Clostridia</taxon>
        <taxon>Halanaerobiales</taxon>
        <taxon>Halanaerobiaceae</taxon>
        <taxon>Iocasia</taxon>
    </lineage>
</organism>
<protein>
    <recommendedName>
        <fullName evidence="2">dTDP-4-dehydrorhamnose reductase</fullName>
        <ecNumber evidence="2">1.1.1.133</ecNumber>
    </recommendedName>
</protein>
<feature type="domain" description="RmlD-like substrate binding" evidence="3">
    <location>
        <begin position="33"/>
        <end position="220"/>
    </location>
</feature>
<dbReference type="Gene3D" id="3.40.50.720">
    <property type="entry name" value="NAD(P)-binding Rossmann-like Domain"/>
    <property type="match status" value="1"/>
</dbReference>
<dbReference type="Gene3D" id="3.90.25.10">
    <property type="entry name" value="UDP-galactose 4-epimerase, domain 1"/>
    <property type="match status" value="1"/>
</dbReference>
<dbReference type="GO" id="GO:0019305">
    <property type="term" value="P:dTDP-rhamnose biosynthetic process"/>
    <property type="evidence" value="ECO:0007669"/>
    <property type="project" value="UniProtKB-UniPathway"/>
</dbReference>
<dbReference type="GO" id="GO:0005829">
    <property type="term" value="C:cytosol"/>
    <property type="evidence" value="ECO:0007669"/>
    <property type="project" value="TreeGrafter"/>
</dbReference>
<evidence type="ECO:0000313" key="4">
    <source>
        <dbReference type="EMBL" id="QTL99936.1"/>
    </source>
</evidence>
<keyword evidence="2" id="KW-0560">Oxidoreductase</keyword>
<dbReference type="EC" id="1.1.1.133" evidence="2"/>
<name>A0A8A7KDR4_9FIRM</name>
<sequence length="273" mass="31494">MAGHMITRILQETHLYEVIDICHTRRLDNTSILMDVRNIRKVKELINKQTPDIIINCIGILNNQAKENPADAIFLNSYFPKFLESYCLNKKNKIIHLSTDCVFSGKEGQYTENAGRNGKSIYAQTKILGEIKNNKDLTIRTSIIGPELNENGSGLFHWFMNQTGKIKGFSQVIWSGLTTLQLAISINNMIESNVTSLYHLVPAKSITKYRLLNIIKQVFNKNIVIQRQDDPVSDKSLINTRRDYIAIIPSYEKMIVQLKEYMIRNKKIYTKYF</sequence>
<evidence type="ECO:0000256" key="1">
    <source>
        <dbReference type="ARBA" id="ARBA00010944"/>
    </source>
</evidence>
<dbReference type="PANTHER" id="PTHR10491">
    <property type="entry name" value="DTDP-4-DEHYDRORHAMNOSE REDUCTASE"/>
    <property type="match status" value="1"/>
</dbReference>
<dbReference type="KEGG" id="ifn:GM661_06665"/>
<keyword evidence="5" id="KW-1185">Reference proteome</keyword>
<dbReference type="InterPro" id="IPR036291">
    <property type="entry name" value="NAD(P)-bd_dom_sf"/>
</dbReference>
<dbReference type="Proteomes" id="UP000665020">
    <property type="component" value="Chromosome"/>
</dbReference>
<comment type="pathway">
    <text evidence="2">Carbohydrate biosynthesis; dTDP-L-rhamnose biosynthesis.</text>
</comment>
<dbReference type="InterPro" id="IPR005913">
    <property type="entry name" value="dTDP_dehydrorham_reduct"/>
</dbReference>
<dbReference type="AlphaFoldDB" id="A0A8A7KDR4"/>
<dbReference type="PANTHER" id="PTHR10491:SF4">
    <property type="entry name" value="METHIONINE ADENOSYLTRANSFERASE 2 SUBUNIT BETA"/>
    <property type="match status" value="1"/>
</dbReference>
<accession>A0A8A7KDR4</accession>
<dbReference type="EMBL" id="CP046640">
    <property type="protein sequence ID" value="QTL99936.1"/>
    <property type="molecule type" value="Genomic_DNA"/>
</dbReference>
<dbReference type="Pfam" id="PF04321">
    <property type="entry name" value="RmlD_sub_bind"/>
    <property type="match status" value="1"/>
</dbReference>
<comment type="function">
    <text evidence="2">Catalyzes the reduction of dTDP-6-deoxy-L-lyxo-4-hexulose to yield dTDP-L-rhamnose.</text>
</comment>
<reference evidence="4" key="1">
    <citation type="submission" date="2019-12" db="EMBL/GenBank/DDBJ databases">
        <authorList>
            <person name="zhang j."/>
            <person name="sun C.M."/>
        </authorList>
    </citation>
    <scope>NUCLEOTIDE SEQUENCE</scope>
    <source>
        <strain evidence="4">NS-1</strain>
    </source>
</reference>
<gene>
    <name evidence="4" type="ORF">GM661_06665</name>
</gene>